<sequence>MEADETAEEAESEARRNRRHVYWVRRLFLFFCLAKAFGSVTNMVATSLDNEDSLECKYSYAIGNVIKLEEMGCVVVLYRIDATKMSHHFFLKTQRFDRIVYNFPHVGFLYPKASYCQIELNKKLVKGFMENAMVLKGKGGNACDPIRPQIPTKMGCC</sequence>
<keyword evidence="1" id="KW-1133">Transmembrane helix</keyword>
<feature type="domain" description="25S rRNA (uridine-N(3))-methyltransferase BMT5-like" evidence="2">
    <location>
        <begin position="32"/>
        <end position="140"/>
    </location>
</feature>
<evidence type="ECO:0000313" key="3">
    <source>
        <dbReference type="EMBL" id="DAD37091.1"/>
    </source>
</evidence>
<dbReference type="AlphaFoldDB" id="A0A822Z066"/>
<feature type="transmembrane region" description="Helical" evidence="1">
    <location>
        <begin position="27"/>
        <end position="48"/>
    </location>
</feature>
<name>A0A822Z066_NELNU</name>
<dbReference type="Pfam" id="PF10354">
    <property type="entry name" value="BMT5-like"/>
    <property type="match status" value="1"/>
</dbReference>
<reference evidence="3 4" key="1">
    <citation type="journal article" date="2020" name="Mol. Biol. Evol.">
        <title>Distinct Expression and Methylation Patterns for Genes with Different Fates following a Single Whole-Genome Duplication in Flowering Plants.</title>
        <authorList>
            <person name="Shi T."/>
            <person name="Rahmani R.S."/>
            <person name="Gugger P.F."/>
            <person name="Wang M."/>
            <person name="Li H."/>
            <person name="Zhang Y."/>
            <person name="Li Z."/>
            <person name="Wang Q."/>
            <person name="Van de Peer Y."/>
            <person name="Marchal K."/>
            <person name="Chen J."/>
        </authorList>
    </citation>
    <scope>NUCLEOTIDE SEQUENCE [LARGE SCALE GENOMIC DNA]</scope>
    <source>
        <tissue evidence="3">Leaf</tissue>
    </source>
</reference>
<comment type="caution">
    <text evidence="3">The sequence shown here is derived from an EMBL/GenBank/DDBJ whole genome shotgun (WGS) entry which is preliminary data.</text>
</comment>
<keyword evidence="1" id="KW-0812">Transmembrane</keyword>
<accession>A0A822Z066</accession>
<gene>
    <name evidence="3" type="ORF">HUJ06_007732</name>
</gene>
<organism evidence="3 4">
    <name type="scientific">Nelumbo nucifera</name>
    <name type="common">Sacred lotus</name>
    <dbReference type="NCBI Taxonomy" id="4432"/>
    <lineage>
        <taxon>Eukaryota</taxon>
        <taxon>Viridiplantae</taxon>
        <taxon>Streptophyta</taxon>
        <taxon>Embryophyta</taxon>
        <taxon>Tracheophyta</taxon>
        <taxon>Spermatophyta</taxon>
        <taxon>Magnoliopsida</taxon>
        <taxon>Proteales</taxon>
        <taxon>Nelumbonaceae</taxon>
        <taxon>Nelumbo</taxon>
    </lineage>
</organism>
<protein>
    <recommendedName>
        <fullName evidence="2">25S rRNA (uridine-N(3))-methyltransferase BMT5-like domain-containing protein</fullName>
    </recommendedName>
</protein>
<dbReference type="InterPro" id="IPR019446">
    <property type="entry name" value="BMT5-like"/>
</dbReference>
<dbReference type="PANTHER" id="PTHR11538:SF63">
    <property type="entry name" value="25S RRNA (URIDINE-N(3))-METHYLTRANSFERASE BMT5-LIKE DOMAIN-CONTAINING PROTEIN"/>
    <property type="match status" value="1"/>
</dbReference>
<evidence type="ECO:0000256" key="1">
    <source>
        <dbReference type="SAM" id="Phobius"/>
    </source>
</evidence>
<keyword evidence="1" id="KW-0472">Membrane</keyword>
<dbReference type="GO" id="GO:0070475">
    <property type="term" value="P:rRNA base methylation"/>
    <property type="evidence" value="ECO:0007669"/>
    <property type="project" value="InterPro"/>
</dbReference>
<evidence type="ECO:0000313" key="4">
    <source>
        <dbReference type="Proteomes" id="UP000607653"/>
    </source>
</evidence>
<dbReference type="Proteomes" id="UP000607653">
    <property type="component" value="Unassembled WGS sequence"/>
</dbReference>
<dbReference type="GO" id="GO:0070042">
    <property type="term" value="F:rRNA (uridine-N3-)-methyltransferase activity"/>
    <property type="evidence" value="ECO:0007669"/>
    <property type="project" value="InterPro"/>
</dbReference>
<dbReference type="EMBL" id="DUZY01000004">
    <property type="protein sequence ID" value="DAD37091.1"/>
    <property type="molecule type" value="Genomic_DNA"/>
</dbReference>
<keyword evidence="4" id="KW-1185">Reference proteome</keyword>
<evidence type="ECO:0000259" key="2">
    <source>
        <dbReference type="Pfam" id="PF10354"/>
    </source>
</evidence>
<proteinExistence type="predicted"/>
<dbReference type="PANTHER" id="PTHR11538">
    <property type="entry name" value="PHENYLALANYL-TRNA SYNTHETASE"/>
    <property type="match status" value="1"/>
</dbReference>